<protein>
    <recommendedName>
        <fullName evidence="2">Lipoprotein</fullName>
    </recommendedName>
</protein>
<name>A0A3B0XRP1_9ZZZZ</name>
<gene>
    <name evidence="1" type="ORF">MNBD_GAMMA10-58</name>
</gene>
<dbReference type="AlphaFoldDB" id="A0A3B0XRP1"/>
<accession>A0A3B0XRP1</accession>
<sequence>MIKNLLYALFLCIYVNGIYGCKKYYVIDTIKNDGHLIFKSNEILKICDGHVYVHSFGIEYIGKKEHRRAWRIVRKKRVSKEDASQDFPLKYGDKSPEFETSVEPMEILPGKYRISSDLACYSGGNIRSLTLFGSFFIDANNNLILDGDNSNE</sequence>
<evidence type="ECO:0000313" key="1">
    <source>
        <dbReference type="EMBL" id="VAW70908.1"/>
    </source>
</evidence>
<dbReference type="EMBL" id="UOFJ01000558">
    <property type="protein sequence ID" value="VAW70908.1"/>
    <property type="molecule type" value="Genomic_DNA"/>
</dbReference>
<reference evidence="1" key="1">
    <citation type="submission" date="2018-06" db="EMBL/GenBank/DDBJ databases">
        <authorList>
            <person name="Zhirakovskaya E."/>
        </authorList>
    </citation>
    <scope>NUCLEOTIDE SEQUENCE</scope>
</reference>
<proteinExistence type="predicted"/>
<evidence type="ECO:0008006" key="2">
    <source>
        <dbReference type="Google" id="ProtNLM"/>
    </source>
</evidence>
<dbReference type="PROSITE" id="PS51257">
    <property type="entry name" value="PROKAR_LIPOPROTEIN"/>
    <property type="match status" value="1"/>
</dbReference>
<organism evidence="1">
    <name type="scientific">hydrothermal vent metagenome</name>
    <dbReference type="NCBI Taxonomy" id="652676"/>
    <lineage>
        <taxon>unclassified sequences</taxon>
        <taxon>metagenomes</taxon>
        <taxon>ecological metagenomes</taxon>
    </lineage>
</organism>